<evidence type="ECO:0000313" key="3">
    <source>
        <dbReference type="EMBL" id="GAA4672013.1"/>
    </source>
</evidence>
<dbReference type="EMBL" id="BAABLM010000002">
    <property type="protein sequence ID" value="GAA4672013.1"/>
    <property type="molecule type" value="Genomic_DNA"/>
</dbReference>
<feature type="compositionally biased region" description="Basic and acidic residues" evidence="1">
    <location>
        <begin position="110"/>
        <end position="136"/>
    </location>
</feature>
<protein>
    <recommendedName>
        <fullName evidence="5">Secreted protein</fullName>
    </recommendedName>
</protein>
<feature type="chain" id="PRO_5046928854" description="Secreted protein" evidence="2">
    <location>
        <begin position="31"/>
        <end position="174"/>
    </location>
</feature>
<keyword evidence="2" id="KW-0732">Signal</keyword>
<feature type="signal peptide" evidence="2">
    <location>
        <begin position="1"/>
        <end position="30"/>
    </location>
</feature>
<evidence type="ECO:0000313" key="4">
    <source>
        <dbReference type="Proteomes" id="UP001501295"/>
    </source>
</evidence>
<feature type="region of interest" description="Disordered" evidence="1">
    <location>
        <begin position="102"/>
        <end position="154"/>
    </location>
</feature>
<proteinExistence type="predicted"/>
<name>A0ABP8VVW0_9MICO</name>
<dbReference type="Proteomes" id="UP001501295">
    <property type="component" value="Unassembled WGS sequence"/>
</dbReference>
<accession>A0ABP8VVW0</accession>
<organism evidence="3 4">
    <name type="scientific">Frondihabitans cladoniiphilus</name>
    <dbReference type="NCBI Taxonomy" id="715785"/>
    <lineage>
        <taxon>Bacteria</taxon>
        <taxon>Bacillati</taxon>
        <taxon>Actinomycetota</taxon>
        <taxon>Actinomycetes</taxon>
        <taxon>Micrococcales</taxon>
        <taxon>Microbacteriaceae</taxon>
        <taxon>Frondihabitans</taxon>
    </lineage>
</organism>
<dbReference type="PROSITE" id="PS51257">
    <property type="entry name" value="PROKAR_LIPOPROTEIN"/>
    <property type="match status" value="1"/>
</dbReference>
<evidence type="ECO:0000256" key="2">
    <source>
        <dbReference type="SAM" id="SignalP"/>
    </source>
</evidence>
<comment type="caution">
    <text evidence="3">The sequence shown here is derived from an EMBL/GenBank/DDBJ whole genome shotgun (WGS) entry which is preliminary data.</text>
</comment>
<keyword evidence="4" id="KW-1185">Reference proteome</keyword>
<sequence length="174" mass="17818">MTPTRSTRLVGLAASAALLPLLLGGLVACSSDSSEPDAGKTKKAAASGYDWDLALVSCLRDAGHDVADPERNGPAVGITITPGMDPAAYQKDFSACQTKVKSRLGARPVSDAEKKQTSESEKKIQEGNECLRKKGYDTGGDPGESGTPQIGPADIPDEVIAECGLMGGPASSGN</sequence>
<reference evidence="4" key="1">
    <citation type="journal article" date="2019" name="Int. J. Syst. Evol. Microbiol.">
        <title>The Global Catalogue of Microorganisms (GCM) 10K type strain sequencing project: providing services to taxonomists for standard genome sequencing and annotation.</title>
        <authorList>
            <consortium name="The Broad Institute Genomics Platform"/>
            <consortium name="The Broad Institute Genome Sequencing Center for Infectious Disease"/>
            <person name="Wu L."/>
            <person name="Ma J."/>
        </authorList>
    </citation>
    <scope>NUCLEOTIDE SEQUENCE [LARGE SCALE GENOMIC DNA]</scope>
    <source>
        <strain evidence="4">JCM 18956</strain>
    </source>
</reference>
<evidence type="ECO:0008006" key="5">
    <source>
        <dbReference type="Google" id="ProtNLM"/>
    </source>
</evidence>
<gene>
    <name evidence="3" type="ORF">GCM10025780_14970</name>
</gene>
<dbReference type="RefSeq" id="WP_345374969.1">
    <property type="nucleotide sequence ID" value="NZ_BAABLM010000002.1"/>
</dbReference>
<evidence type="ECO:0000256" key="1">
    <source>
        <dbReference type="SAM" id="MobiDB-lite"/>
    </source>
</evidence>